<name>A0ABU8U159_9ACTN</name>
<evidence type="ECO:0000313" key="2">
    <source>
        <dbReference type="Proteomes" id="UP001382904"/>
    </source>
</evidence>
<reference evidence="1 2" key="1">
    <citation type="submission" date="2024-03" db="EMBL/GenBank/DDBJ databases">
        <title>Novel Streptomyces species of biotechnological and ecological value are a feature of Machair soil.</title>
        <authorList>
            <person name="Prole J.R."/>
            <person name="Goodfellow M."/>
            <person name="Allenby N."/>
            <person name="Ward A.C."/>
        </authorList>
    </citation>
    <scope>NUCLEOTIDE SEQUENCE [LARGE SCALE GENOMIC DNA]</scope>
    <source>
        <strain evidence="1 2">MS1.HAVA.3</strain>
    </source>
</reference>
<dbReference type="EMBL" id="JBBKAM010000002">
    <property type="protein sequence ID" value="MEJ8641609.1"/>
    <property type="molecule type" value="Genomic_DNA"/>
</dbReference>
<organism evidence="1 2">
    <name type="scientific">Streptomyces caledonius</name>
    <dbReference type="NCBI Taxonomy" id="3134107"/>
    <lineage>
        <taxon>Bacteria</taxon>
        <taxon>Bacillati</taxon>
        <taxon>Actinomycetota</taxon>
        <taxon>Actinomycetes</taxon>
        <taxon>Kitasatosporales</taxon>
        <taxon>Streptomycetaceae</taxon>
        <taxon>Streptomyces</taxon>
    </lineage>
</organism>
<dbReference type="Gene3D" id="3.40.630.30">
    <property type="match status" value="1"/>
</dbReference>
<evidence type="ECO:0008006" key="3">
    <source>
        <dbReference type="Google" id="ProtNLM"/>
    </source>
</evidence>
<protein>
    <recommendedName>
        <fullName evidence="3">N-acetyltransferase domain-containing protein</fullName>
    </recommendedName>
</protein>
<proteinExistence type="predicted"/>
<evidence type="ECO:0000313" key="1">
    <source>
        <dbReference type="EMBL" id="MEJ8641609.1"/>
    </source>
</evidence>
<dbReference type="Proteomes" id="UP001382904">
    <property type="component" value="Unassembled WGS sequence"/>
</dbReference>
<sequence>MTRDTRELLLAAARNNADWCDAVVRGHGPAGAFTPDHWASARRTPPLYPDAVTLAPGAAAASLVAGIDIEAPGCSVKDSFGDLDLAGHGFEVLFEAEWIHRPAGVPVPEAASGLEWSQVATAGELEAWEAAWDGEESTGLFRPALLGEDIAFLAARSGGRIVAGAVASTGGGVVGLSNLFTHDDAAVGADIDAVWAGALAAIAAHWPDLPVVGYEHGDDLDAAVRAGFTPIGPLRVWLHTP</sequence>
<keyword evidence="2" id="KW-1185">Reference proteome</keyword>
<accession>A0ABU8U159</accession>
<gene>
    <name evidence="1" type="ORF">WKI68_09225</name>
</gene>
<comment type="caution">
    <text evidence="1">The sequence shown here is derived from an EMBL/GenBank/DDBJ whole genome shotgun (WGS) entry which is preliminary data.</text>
</comment>